<evidence type="ECO:0000313" key="7">
    <source>
        <dbReference type="Proteomes" id="UP000288168"/>
    </source>
</evidence>
<evidence type="ECO:0000256" key="2">
    <source>
        <dbReference type="ARBA" id="ARBA00023043"/>
    </source>
</evidence>
<dbReference type="STRING" id="1325734.A0A428QUQ5"/>
<dbReference type="InterPro" id="IPR002110">
    <property type="entry name" value="Ankyrin_rpt"/>
</dbReference>
<keyword evidence="5" id="KW-0812">Transmembrane</keyword>
<dbReference type="SMART" id="SM00248">
    <property type="entry name" value="ANK"/>
    <property type="match status" value="3"/>
</dbReference>
<protein>
    <submittedName>
        <fullName evidence="6">Uncharacterized protein</fullName>
    </submittedName>
</protein>
<organism evidence="6 7">
    <name type="scientific">Fusarium duplospermum</name>
    <dbReference type="NCBI Taxonomy" id="1325734"/>
    <lineage>
        <taxon>Eukaryota</taxon>
        <taxon>Fungi</taxon>
        <taxon>Dikarya</taxon>
        <taxon>Ascomycota</taxon>
        <taxon>Pezizomycotina</taxon>
        <taxon>Sordariomycetes</taxon>
        <taxon>Hypocreomycetidae</taxon>
        <taxon>Hypocreales</taxon>
        <taxon>Nectriaceae</taxon>
        <taxon>Fusarium</taxon>
        <taxon>Fusarium solani species complex</taxon>
    </lineage>
</organism>
<dbReference type="Pfam" id="PF12796">
    <property type="entry name" value="Ank_2"/>
    <property type="match status" value="1"/>
</dbReference>
<comment type="caution">
    <text evidence="6">The sequence shown here is derived from an EMBL/GenBank/DDBJ whole genome shotgun (WGS) entry which is preliminary data.</text>
</comment>
<proteinExistence type="predicted"/>
<feature type="repeat" description="ANK" evidence="3">
    <location>
        <begin position="141"/>
        <end position="173"/>
    </location>
</feature>
<accession>A0A428QUQ5</accession>
<keyword evidence="5" id="KW-1133">Transmembrane helix</keyword>
<sequence length="994" mass="111919">MSEMCTSQFGAMVCWIINAGRLDLLEPFLRSRHLDWNLAHGDDHRPMLSEAVRGGHLRILERLLVHPNSVDHLDDGDIQGRTALHEAAYLGSCDAIQLLWAKGADMEALDKKLRTPLHLVVQESPGDERSESVLKALLERGSDTPLHNAAAQVNTSLMRLLLSHGADQRIRNADDQVPLDLVPESQRTSWAEIFSTQTQKPLKEVPKQSPSLENPTCKENGDHVCKSFYIDIHLYCTASLQPWFKSASVYELVYGEEDLISKFKQDFIEAVTKETTQQRKQDEATEEEPNVWMWIHLPANNMTWVRDLVQRLNHGLGHPARGEQNLLFLEQTLAQRERHKAYASTRVPHASKGTQTARGREDCNSSKRAGAIATASNATVEDNGNLLSVVFPFLDFETGTYLERHDWDPKDLHKRKVETQRFEKFRRLEHQFAPLRGLSGLQTSQTLDEYYCDMLDRTDARRRAEDQVVWRWSLDKEKRRASAHKKVGDEDEVIDLSEAKLLMVHQLWVWKLHPQTVITALPERWHMVHGCTLLEVIRQGSIVDFDSPERFIAHVVQECATFLDKLTLAGSRMHILDVFEGEAAKVARNEAELVDKLIRSLKVDQLSGFSKSLTNEILSRYSANDIREELKMILHVLGSQKDVIKQFSNIQWPGSDGGQKLEHFLAECRMPSLMERIDKIDDLAGHSFEIFDGLITVKRDHDSEREAKFAKSLNFFMITLTFVTVLYNRIALLAPKDVNKKFDYTAKALGVSTLCKSKGKECRLRVSGNSNTRVVHSCPLEESAGEDTLAIDDCVVDKTETDLLSDYKVIMLLGGAISVLLDCTVKVYNVTYSVQNGTIVPLELMTTIADDAPAYVVADPVTLNFPQNQLYERLRLAAVTSHDSSELASKMSMFVSEMAIAYLAGIFEPLQNEKESTRKAVQVARLPLALVGITVALGIILALQATCFFLIALGLVRKDPNTVDERDRLTLGARVSGAARRALVEGQANFPKEG</sequence>
<dbReference type="PROSITE" id="PS50088">
    <property type="entry name" value="ANK_REPEAT"/>
    <property type="match status" value="2"/>
</dbReference>
<dbReference type="AlphaFoldDB" id="A0A428QUQ5"/>
<feature type="transmembrane region" description="Helical" evidence="5">
    <location>
        <begin position="930"/>
        <end position="956"/>
    </location>
</feature>
<evidence type="ECO:0000256" key="4">
    <source>
        <dbReference type="SAM" id="MobiDB-lite"/>
    </source>
</evidence>
<name>A0A428QUQ5_9HYPO</name>
<keyword evidence="2 3" id="KW-0040">ANK repeat</keyword>
<keyword evidence="7" id="KW-1185">Reference proteome</keyword>
<dbReference type="Proteomes" id="UP000288168">
    <property type="component" value="Unassembled WGS sequence"/>
</dbReference>
<dbReference type="PANTHER" id="PTHR24171">
    <property type="entry name" value="ANKYRIN REPEAT DOMAIN-CONTAINING PROTEIN 39-RELATED"/>
    <property type="match status" value="1"/>
</dbReference>
<dbReference type="Gene3D" id="1.25.40.20">
    <property type="entry name" value="Ankyrin repeat-containing domain"/>
    <property type="match status" value="1"/>
</dbReference>
<evidence type="ECO:0000256" key="3">
    <source>
        <dbReference type="PROSITE-ProRule" id="PRU00023"/>
    </source>
</evidence>
<evidence type="ECO:0000256" key="5">
    <source>
        <dbReference type="SAM" id="Phobius"/>
    </source>
</evidence>
<evidence type="ECO:0000256" key="1">
    <source>
        <dbReference type="ARBA" id="ARBA00022737"/>
    </source>
</evidence>
<dbReference type="PROSITE" id="PS50297">
    <property type="entry name" value="ANK_REP_REGION"/>
    <property type="match status" value="2"/>
</dbReference>
<gene>
    <name evidence="6" type="ORF">CEP54_002599</name>
</gene>
<dbReference type="OrthoDB" id="3344043at2759"/>
<keyword evidence="1" id="KW-0677">Repeat</keyword>
<keyword evidence="5" id="KW-0472">Membrane</keyword>
<feature type="repeat" description="ANK" evidence="3">
    <location>
        <begin position="79"/>
        <end position="111"/>
    </location>
</feature>
<dbReference type="SUPFAM" id="SSF48403">
    <property type="entry name" value="Ankyrin repeat"/>
    <property type="match status" value="1"/>
</dbReference>
<reference evidence="6 7" key="1">
    <citation type="submission" date="2017-06" db="EMBL/GenBank/DDBJ databases">
        <title>Comparative genomic analysis of Ambrosia Fusariam Clade fungi.</title>
        <authorList>
            <person name="Stajich J.E."/>
            <person name="Carrillo J."/>
            <person name="Kijimoto T."/>
            <person name="Eskalen A."/>
            <person name="O'Donnell K."/>
            <person name="Kasson M."/>
        </authorList>
    </citation>
    <scope>NUCLEOTIDE SEQUENCE [LARGE SCALE GENOMIC DNA]</scope>
    <source>
        <strain evidence="6 7">NRRL62584</strain>
    </source>
</reference>
<evidence type="ECO:0000313" key="6">
    <source>
        <dbReference type="EMBL" id="RSL68958.1"/>
    </source>
</evidence>
<dbReference type="EMBL" id="NKCI01000015">
    <property type="protein sequence ID" value="RSL68958.1"/>
    <property type="molecule type" value="Genomic_DNA"/>
</dbReference>
<dbReference type="InterPro" id="IPR036770">
    <property type="entry name" value="Ankyrin_rpt-contain_sf"/>
</dbReference>
<feature type="region of interest" description="Disordered" evidence="4">
    <location>
        <begin position="341"/>
        <end position="365"/>
    </location>
</feature>